<dbReference type="RefSeq" id="WP_167164989.1">
    <property type="nucleotide sequence ID" value="NZ_BAAAOO010000002.1"/>
</dbReference>
<dbReference type="Proteomes" id="UP000749311">
    <property type="component" value="Unassembled WGS sequence"/>
</dbReference>
<dbReference type="EMBL" id="JAAMOZ010000001">
    <property type="protein sequence ID" value="NIH56123.1"/>
    <property type="molecule type" value="Genomic_DNA"/>
</dbReference>
<evidence type="ECO:0000313" key="2">
    <source>
        <dbReference type="EMBL" id="NIH56123.1"/>
    </source>
</evidence>
<gene>
    <name evidence="2" type="ORF">FB473_000768</name>
</gene>
<organism evidence="2 3">
    <name type="scientific">Brooklawnia cerclae</name>
    <dbReference type="NCBI Taxonomy" id="349934"/>
    <lineage>
        <taxon>Bacteria</taxon>
        <taxon>Bacillati</taxon>
        <taxon>Actinomycetota</taxon>
        <taxon>Actinomycetes</taxon>
        <taxon>Propionibacteriales</taxon>
        <taxon>Propionibacteriaceae</taxon>
        <taxon>Brooklawnia</taxon>
    </lineage>
</organism>
<evidence type="ECO:0000313" key="3">
    <source>
        <dbReference type="Proteomes" id="UP000749311"/>
    </source>
</evidence>
<feature type="region of interest" description="Disordered" evidence="1">
    <location>
        <begin position="1"/>
        <end position="20"/>
    </location>
</feature>
<proteinExistence type="predicted"/>
<feature type="region of interest" description="Disordered" evidence="1">
    <location>
        <begin position="56"/>
        <end position="75"/>
    </location>
</feature>
<keyword evidence="3" id="KW-1185">Reference proteome</keyword>
<reference evidence="2 3" key="1">
    <citation type="submission" date="2020-02" db="EMBL/GenBank/DDBJ databases">
        <title>Sequencing the genomes of 1000 actinobacteria strains.</title>
        <authorList>
            <person name="Klenk H.-P."/>
        </authorList>
    </citation>
    <scope>NUCLEOTIDE SEQUENCE [LARGE SCALE GENOMIC DNA]</scope>
    <source>
        <strain evidence="2 3">DSM 19609</strain>
    </source>
</reference>
<name>A0ABX0SFN5_9ACTN</name>
<accession>A0ABX0SFN5</accession>
<sequence>MSDEPDRASGRTTPPVTGDERIDSAIAALGDLDDLPAGARLERLTEAHEALVEVLETSRDSSAGQAGRIPGPGAH</sequence>
<evidence type="ECO:0000256" key="1">
    <source>
        <dbReference type="SAM" id="MobiDB-lite"/>
    </source>
</evidence>
<protein>
    <submittedName>
        <fullName evidence="2">Uncharacterized protein</fullName>
    </submittedName>
</protein>
<comment type="caution">
    <text evidence="2">The sequence shown here is derived from an EMBL/GenBank/DDBJ whole genome shotgun (WGS) entry which is preliminary data.</text>
</comment>